<evidence type="ECO:0000313" key="2">
    <source>
        <dbReference type="Proteomes" id="UP001208888"/>
    </source>
</evidence>
<proteinExistence type="predicted"/>
<protein>
    <submittedName>
        <fullName evidence="1">Uncharacterized protein</fullName>
    </submittedName>
</protein>
<gene>
    <name evidence="1" type="ORF">NB703_004171</name>
</gene>
<organism evidence="1 2">
    <name type="scientific">Pantoea ananas</name>
    <name type="common">Erwinia uredovora</name>
    <dbReference type="NCBI Taxonomy" id="553"/>
    <lineage>
        <taxon>Bacteria</taxon>
        <taxon>Pseudomonadati</taxon>
        <taxon>Pseudomonadota</taxon>
        <taxon>Gammaproteobacteria</taxon>
        <taxon>Enterobacterales</taxon>
        <taxon>Erwiniaceae</taxon>
        <taxon>Pantoea</taxon>
    </lineage>
</organism>
<dbReference type="EMBL" id="JANFVX010000023">
    <property type="protein sequence ID" value="MCW0346078.1"/>
    <property type="molecule type" value="Genomic_DNA"/>
</dbReference>
<reference evidence="1" key="1">
    <citation type="submission" date="2022-06" db="EMBL/GenBank/DDBJ databases">
        <title>Dynamics of rice microbiomes reveals core vertical transmitted seed endophytes.</title>
        <authorList>
            <person name="Liao K."/>
            <person name="Zhang X."/>
        </authorList>
    </citation>
    <scope>NUCLEOTIDE SEQUENCE</scope>
    <source>
        <strain evidence="1">JT1-17</strain>
    </source>
</reference>
<sequence length="71" mass="8121">MGFILTKQQRFVLITHKFGGQPKHQAHIPLFLGRITVVPRTKLSVFCSKCTRLHVVTPHGDLLFLQSARRI</sequence>
<name>A0AAJ1FVX5_PANAN</name>
<accession>A0AAJ1FVX5</accession>
<evidence type="ECO:0000313" key="1">
    <source>
        <dbReference type="EMBL" id="MCW0346078.1"/>
    </source>
</evidence>
<comment type="caution">
    <text evidence="1">The sequence shown here is derived from an EMBL/GenBank/DDBJ whole genome shotgun (WGS) entry which is preliminary data.</text>
</comment>
<dbReference type="Proteomes" id="UP001208888">
    <property type="component" value="Unassembled WGS sequence"/>
</dbReference>
<dbReference type="AlphaFoldDB" id="A0AAJ1FVX5"/>